<keyword evidence="7 13" id="KW-0328">Glycosyltransferase</keyword>
<comment type="caution">
    <text evidence="13">The sequence shown here is derived from an EMBL/GenBank/DDBJ whole genome shotgun (WGS) entry which is preliminary data.</text>
</comment>
<keyword evidence="9" id="KW-0368">Histidine biosynthesis</keyword>
<evidence type="ECO:0000259" key="12">
    <source>
        <dbReference type="Pfam" id="PF01634"/>
    </source>
</evidence>
<dbReference type="Pfam" id="PF01634">
    <property type="entry name" value="HisG"/>
    <property type="match status" value="1"/>
</dbReference>
<evidence type="ECO:0000256" key="4">
    <source>
        <dbReference type="ARBA" id="ARBA00011946"/>
    </source>
</evidence>
<comment type="catalytic activity">
    <reaction evidence="1">
        <text>1-(5-phospho-beta-D-ribosyl)-ATP + diphosphate = 5-phospho-alpha-D-ribose 1-diphosphate + ATP</text>
        <dbReference type="Rhea" id="RHEA:18473"/>
        <dbReference type="ChEBI" id="CHEBI:30616"/>
        <dbReference type="ChEBI" id="CHEBI:33019"/>
        <dbReference type="ChEBI" id="CHEBI:58017"/>
        <dbReference type="ChEBI" id="CHEBI:73183"/>
        <dbReference type="EC" id="2.4.2.17"/>
    </reaction>
</comment>
<evidence type="ECO:0000256" key="2">
    <source>
        <dbReference type="ARBA" id="ARBA00004667"/>
    </source>
</evidence>
<keyword evidence="8 13" id="KW-0808">Transferase</keyword>
<comment type="subunit">
    <text evidence="3">Heteromultimer composed of HisG and HisZ subunits.</text>
</comment>
<accession>A0ABR8N2W9</accession>
<comment type="pathway">
    <text evidence="2">Amino-acid biosynthesis; L-histidine biosynthesis; L-histidine from 5-phospho-alpha-D-ribose 1-diphosphate: step 1/9.</text>
</comment>
<keyword evidence="14" id="KW-1185">Reference proteome</keyword>
<dbReference type="Gene3D" id="3.40.190.10">
    <property type="entry name" value="Periplasmic binding protein-like II"/>
    <property type="match status" value="2"/>
</dbReference>
<comment type="function">
    <text evidence="10">Catalyzes the condensation of ATP and 5-phosphoribose 1-diphosphate to form N'-(5'-phosphoribosyl)-ATP (PR-ATP). Has a crucial role in the pathway because the rate of histidine biosynthesis seems to be controlled primarily by regulation of HisG enzymatic activity.</text>
</comment>
<name>A0ABR8N2W9_9BACL</name>
<evidence type="ECO:0000256" key="6">
    <source>
        <dbReference type="ARBA" id="ARBA00022605"/>
    </source>
</evidence>
<evidence type="ECO:0000256" key="1">
    <source>
        <dbReference type="ARBA" id="ARBA00000915"/>
    </source>
</evidence>
<dbReference type="RefSeq" id="WP_191206798.1">
    <property type="nucleotide sequence ID" value="NZ_JACXZA010000009.1"/>
</dbReference>
<gene>
    <name evidence="13" type="primary">hisG</name>
    <name evidence="13" type="ORF">H8B09_27340</name>
</gene>
<protein>
    <recommendedName>
        <fullName evidence="5 11">ATP phosphoribosyltransferase</fullName>
        <ecNumber evidence="4 11">2.4.2.17</ecNumber>
    </recommendedName>
</protein>
<evidence type="ECO:0000256" key="9">
    <source>
        <dbReference type="ARBA" id="ARBA00023102"/>
    </source>
</evidence>
<sequence>MQSQLRIAVPKGNNDVSHLFKQAGYPLPEGLDNSRKYIIPIPCTNLTFILAKAIDIPTIVAYGAADVGIVGKEMLLENPRDVYELLDLAITEGTIAVIGKPGHAKVNPQVATPYSSITAAYYKNKGQQAEIIPLNGSLELAISSGFVDCIVDLDDSIYVWEDAGLTLLDTIHRVSSRLIANCASYMLRGDEIKLLCDRLSSTISSMAALEERTIAHILLEERPSLGEKEL</sequence>
<evidence type="ECO:0000313" key="14">
    <source>
        <dbReference type="Proteomes" id="UP000609346"/>
    </source>
</evidence>
<evidence type="ECO:0000313" key="13">
    <source>
        <dbReference type="EMBL" id="MBD3922498.1"/>
    </source>
</evidence>
<organism evidence="13 14">
    <name type="scientific">Paenibacillus terricola</name>
    <dbReference type="NCBI Taxonomy" id="2763503"/>
    <lineage>
        <taxon>Bacteria</taxon>
        <taxon>Bacillati</taxon>
        <taxon>Bacillota</taxon>
        <taxon>Bacilli</taxon>
        <taxon>Bacillales</taxon>
        <taxon>Paenibacillaceae</taxon>
        <taxon>Paenibacillus</taxon>
    </lineage>
</organism>
<dbReference type="NCBIfam" id="TIGR00070">
    <property type="entry name" value="hisG"/>
    <property type="match status" value="1"/>
</dbReference>
<keyword evidence="6" id="KW-0028">Amino-acid biosynthesis</keyword>
<dbReference type="PANTHER" id="PTHR21403:SF8">
    <property type="entry name" value="ATP PHOSPHORIBOSYLTRANSFERASE"/>
    <property type="match status" value="1"/>
</dbReference>
<dbReference type="InterPro" id="IPR013820">
    <property type="entry name" value="ATP_PRibTrfase_cat"/>
</dbReference>
<dbReference type="GO" id="GO:0003879">
    <property type="term" value="F:ATP phosphoribosyltransferase activity"/>
    <property type="evidence" value="ECO:0007669"/>
    <property type="project" value="UniProtKB-EC"/>
</dbReference>
<dbReference type="SUPFAM" id="SSF53850">
    <property type="entry name" value="Periplasmic binding protein-like II"/>
    <property type="match status" value="1"/>
</dbReference>
<evidence type="ECO:0000256" key="10">
    <source>
        <dbReference type="ARBA" id="ARBA00024861"/>
    </source>
</evidence>
<evidence type="ECO:0000256" key="8">
    <source>
        <dbReference type="ARBA" id="ARBA00022679"/>
    </source>
</evidence>
<dbReference type="Proteomes" id="UP000609346">
    <property type="component" value="Unassembled WGS sequence"/>
</dbReference>
<proteinExistence type="predicted"/>
<reference evidence="13 14" key="1">
    <citation type="submission" date="2020-09" db="EMBL/GenBank/DDBJ databases">
        <title>Paenibacillus sp. strain PR3 16S rRNA gene Genome sequencing and assembly.</title>
        <authorList>
            <person name="Kim J."/>
        </authorList>
    </citation>
    <scope>NUCLEOTIDE SEQUENCE [LARGE SCALE GENOMIC DNA]</scope>
    <source>
        <strain evidence="13 14">PR3</strain>
    </source>
</reference>
<evidence type="ECO:0000256" key="11">
    <source>
        <dbReference type="NCBIfam" id="TIGR00070"/>
    </source>
</evidence>
<dbReference type="PANTHER" id="PTHR21403">
    <property type="entry name" value="ATP PHOSPHORIBOSYLTRANSFERASE ATP-PRTASE"/>
    <property type="match status" value="1"/>
</dbReference>
<dbReference type="EC" id="2.4.2.17" evidence="4 11"/>
<evidence type="ECO:0000256" key="7">
    <source>
        <dbReference type="ARBA" id="ARBA00022676"/>
    </source>
</evidence>
<dbReference type="InterPro" id="IPR001348">
    <property type="entry name" value="ATP_PRibTrfase_HisG"/>
</dbReference>
<evidence type="ECO:0000256" key="5">
    <source>
        <dbReference type="ARBA" id="ARBA00020998"/>
    </source>
</evidence>
<feature type="domain" description="ATP phosphoribosyltransferase catalytic" evidence="12">
    <location>
        <begin position="53"/>
        <end position="200"/>
    </location>
</feature>
<dbReference type="EMBL" id="JACXZA010000009">
    <property type="protein sequence ID" value="MBD3922498.1"/>
    <property type="molecule type" value="Genomic_DNA"/>
</dbReference>
<evidence type="ECO:0000256" key="3">
    <source>
        <dbReference type="ARBA" id="ARBA00011496"/>
    </source>
</evidence>